<feature type="region of interest" description="Disordered" evidence="1">
    <location>
        <begin position="57"/>
        <end position="111"/>
    </location>
</feature>
<accession>A0A9N8H9K6</accession>
<organism evidence="4 5">
    <name type="scientific">Seminavis robusta</name>
    <dbReference type="NCBI Taxonomy" id="568900"/>
    <lineage>
        <taxon>Eukaryota</taxon>
        <taxon>Sar</taxon>
        <taxon>Stramenopiles</taxon>
        <taxon>Ochrophyta</taxon>
        <taxon>Bacillariophyta</taxon>
        <taxon>Bacillariophyceae</taxon>
        <taxon>Bacillariophycidae</taxon>
        <taxon>Naviculales</taxon>
        <taxon>Naviculaceae</taxon>
        <taxon>Seminavis</taxon>
    </lineage>
</organism>
<feature type="domain" description="PPIase cyclophilin-type" evidence="3">
    <location>
        <begin position="115"/>
        <end position="258"/>
    </location>
</feature>
<comment type="caution">
    <text evidence="4">The sequence shown here is derived from an EMBL/GenBank/DDBJ whole genome shotgun (WGS) entry which is preliminary data.</text>
</comment>
<evidence type="ECO:0000313" key="4">
    <source>
        <dbReference type="EMBL" id="CAB9506813.1"/>
    </source>
</evidence>
<dbReference type="OrthoDB" id="44291at2759"/>
<dbReference type="AlphaFoldDB" id="A0A9N8H9K6"/>
<evidence type="ECO:0000259" key="3">
    <source>
        <dbReference type="Pfam" id="PF00160"/>
    </source>
</evidence>
<dbReference type="Proteomes" id="UP001153069">
    <property type="component" value="Unassembled WGS sequence"/>
</dbReference>
<keyword evidence="5" id="KW-1185">Reference proteome</keyword>
<keyword evidence="2" id="KW-1133">Transmembrane helix</keyword>
<feature type="compositionally biased region" description="Basic and acidic residues" evidence="1">
    <location>
        <begin position="77"/>
        <end position="101"/>
    </location>
</feature>
<evidence type="ECO:0000256" key="2">
    <source>
        <dbReference type="SAM" id="Phobius"/>
    </source>
</evidence>
<protein>
    <submittedName>
        <fullName evidence="4">Cyclophilin type peptidyl-prolyl cis-trans isomerase/CLD</fullName>
    </submittedName>
</protein>
<dbReference type="InterPro" id="IPR002130">
    <property type="entry name" value="Cyclophilin-type_PPIase_dom"/>
</dbReference>
<reference evidence="4" key="1">
    <citation type="submission" date="2020-06" db="EMBL/GenBank/DDBJ databases">
        <authorList>
            <consortium name="Plant Systems Biology data submission"/>
        </authorList>
    </citation>
    <scope>NUCLEOTIDE SEQUENCE</scope>
    <source>
        <strain evidence="4">D6</strain>
    </source>
</reference>
<dbReference type="InterPro" id="IPR029000">
    <property type="entry name" value="Cyclophilin-like_dom_sf"/>
</dbReference>
<dbReference type="SUPFAM" id="SSF50891">
    <property type="entry name" value="Cyclophilin-like"/>
    <property type="match status" value="1"/>
</dbReference>
<keyword evidence="4" id="KW-0413">Isomerase</keyword>
<proteinExistence type="predicted"/>
<keyword evidence="2" id="KW-0472">Membrane</keyword>
<dbReference type="PANTHER" id="PTHR46873:SF1">
    <property type="entry name" value="EXPRESSED PROTEIN"/>
    <property type="match status" value="1"/>
</dbReference>
<dbReference type="PANTHER" id="PTHR46873">
    <property type="entry name" value="EXPRESSED PROTEIN"/>
    <property type="match status" value="1"/>
</dbReference>
<dbReference type="GO" id="GO:0003755">
    <property type="term" value="F:peptidyl-prolyl cis-trans isomerase activity"/>
    <property type="evidence" value="ECO:0007669"/>
    <property type="project" value="InterPro"/>
</dbReference>
<sequence>MVLFSSASSALSRRKGETNRKGRSIPWAFVGFVLATVFLIFFSLYVNALNNAVHHHQHQHHEQQLRQQPQQTVKSPPQEKEKEAKPIEKAKPIEPKDENHKPPANVHKGPRQTLVLKTDWGTLKIVLLPNLSPSSVQYIRDMVKSGECPRCAFYRAEHLGILQGIIKNPDHPPPTKVHLGDCPSELAGEYKDNCHGPIMEHGMVAWAGGGTGPDFFIDWYAKPAKFWGTQHTAWGKVMLDDRSSLQTMNNIWALSTHKKGLTYLDETVKFTMSIEEKFI</sequence>
<evidence type="ECO:0000256" key="1">
    <source>
        <dbReference type="SAM" id="MobiDB-lite"/>
    </source>
</evidence>
<keyword evidence="2" id="KW-0812">Transmembrane</keyword>
<gene>
    <name evidence="4" type="ORF">SEMRO_280_G106970.1</name>
</gene>
<dbReference type="EMBL" id="CAICTM010000279">
    <property type="protein sequence ID" value="CAB9506813.1"/>
    <property type="molecule type" value="Genomic_DNA"/>
</dbReference>
<feature type="transmembrane region" description="Helical" evidence="2">
    <location>
        <begin position="24"/>
        <end position="46"/>
    </location>
</feature>
<evidence type="ECO:0000313" key="5">
    <source>
        <dbReference type="Proteomes" id="UP001153069"/>
    </source>
</evidence>
<dbReference type="Pfam" id="PF00160">
    <property type="entry name" value="Pro_isomerase"/>
    <property type="match status" value="1"/>
</dbReference>
<name>A0A9N8H9K6_9STRA</name>
<dbReference type="Gene3D" id="2.40.100.10">
    <property type="entry name" value="Cyclophilin-like"/>
    <property type="match status" value="1"/>
</dbReference>